<keyword evidence="2" id="KW-1185">Reference proteome</keyword>
<dbReference type="RefSeq" id="WP_289166494.1">
    <property type="nucleotide sequence ID" value="NZ_JASZZN010000023.1"/>
</dbReference>
<gene>
    <name evidence="1" type="ORF">QTN89_24425</name>
</gene>
<evidence type="ECO:0000313" key="1">
    <source>
        <dbReference type="EMBL" id="MDM4018621.1"/>
    </source>
</evidence>
<name>A0ABT7PQ90_9BACT</name>
<evidence type="ECO:0000313" key="2">
    <source>
        <dbReference type="Proteomes" id="UP001239462"/>
    </source>
</evidence>
<reference evidence="1 2" key="1">
    <citation type="submission" date="2023-06" db="EMBL/GenBank/DDBJ databases">
        <title>Roseiconus lacunae JC819 isolated from Gulf of Mannar region, Tamil Nadu.</title>
        <authorList>
            <person name="Pk S."/>
            <person name="Ch S."/>
            <person name="Ch V.R."/>
        </authorList>
    </citation>
    <scope>NUCLEOTIDE SEQUENCE [LARGE SCALE GENOMIC DNA]</scope>
    <source>
        <strain evidence="1 2">JC819</strain>
    </source>
</reference>
<comment type="caution">
    <text evidence="1">The sequence shown here is derived from an EMBL/GenBank/DDBJ whole genome shotgun (WGS) entry which is preliminary data.</text>
</comment>
<sequence>PYSSIYRCHGSDGYKTYVGNPFSNSLINLEDKEDTLDWKKVSMSTLEGGERAFGERGEIYGNN</sequence>
<accession>A0ABT7PQ90</accession>
<dbReference type="EMBL" id="JASZZN010000023">
    <property type="protein sequence ID" value="MDM4018621.1"/>
    <property type="molecule type" value="Genomic_DNA"/>
</dbReference>
<proteinExistence type="predicted"/>
<organism evidence="1 2">
    <name type="scientific">Roseiconus lacunae</name>
    <dbReference type="NCBI Taxonomy" id="2605694"/>
    <lineage>
        <taxon>Bacteria</taxon>
        <taxon>Pseudomonadati</taxon>
        <taxon>Planctomycetota</taxon>
        <taxon>Planctomycetia</taxon>
        <taxon>Pirellulales</taxon>
        <taxon>Pirellulaceae</taxon>
        <taxon>Roseiconus</taxon>
    </lineage>
</organism>
<feature type="non-terminal residue" evidence="1">
    <location>
        <position position="1"/>
    </location>
</feature>
<protein>
    <submittedName>
        <fullName evidence="1">Uncharacterized protein</fullName>
    </submittedName>
</protein>
<dbReference type="Proteomes" id="UP001239462">
    <property type="component" value="Unassembled WGS sequence"/>
</dbReference>